<dbReference type="GO" id="GO:0005737">
    <property type="term" value="C:cytoplasm"/>
    <property type="evidence" value="ECO:0007669"/>
    <property type="project" value="UniProtKB-SubCell"/>
</dbReference>
<reference evidence="7 8" key="1">
    <citation type="submission" date="2016-04" db="EMBL/GenBank/DDBJ databases">
        <title>Genome sequence of Methanobrevibacter curvatus DSM 11111.</title>
        <authorList>
            <person name="Poehlein A."/>
            <person name="Seedorf H."/>
            <person name="Daniel R."/>
        </authorList>
    </citation>
    <scope>NUCLEOTIDE SEQUENCE [LARGE SCALE GENOMIC DNA]</scope>
    <source>
        <strain evidence="7 8">DSM 11111</strain>
    </source>
</reference>
<dbReference type="AlphaFoldDB" id="A0A166A9C8"/>
<keyword evidence="2 6" id="KW-0963">Cytoplasm</keyword>
<dbReference type="FunFam" id="3.20.20.70:FF:000044">
    <property type="entry name" value="Deoxyribose-phosphate aldolase"/>
    <property type="match status" value="1"/>
</dbReference>
<feature type="active site" description="Proton donor/acceptor" evidence="6">
    <location>
        <position position="96"/>
    </location>
</feature>
<accession>A0A166A9C8</accession>
<dbReference type="NCBIfam" id="TIGR00126">
    <property type="entry name" value="deoC"/>
    <property type="match status" value="1"/>
</dbReference>
<comment type="function">
    <text evidence="6">Catalyzes a reversible aldol reaction between acetaldehyde and D-glyceraldehyde 3-phosphate to generate 2-deoxy-D-ribose 5-phosphate.</text>
</comment>
<dbReference type="OrthoDB" id="31145at2157"/>
<comment type="caution">
    <text evidence="7">The sequence shown here is derived from an EMBL/GenBank/DDBJ whole genome shotgun (WGS) entry which is preliminary data.</text>
</comment>
<dbReference type="GO" id="GO:0004139">
    <property type="term" value="F:deoxyribose-phosphate aldolase activity"/>
    <property type="evidence" value="ECO:0007669"/>
    <property type="project" value="UniProtKB-UniRule"/>
</dbReference>
<dbReference type="GO" id="GO:0016052">
    <property type="term" value="P:carbohydrate catabolic process"/>
    <property type="evidence" value="ECO:0007669"/>
    <property type="project" value="TreeGrafter"/>
</dbReference>
<dbReference type="Proteomes" id="UP000077245">
    <property type="component" value="Unassembled WGS sequence"/>
</dbReference>
<dbReference type="SMART" id="SM01133">
    <property type="entry name" value="DeoC"/>
    <property type="match status" value="1"/>
</dbReference>
<dbReference type="STRING" id="49547.MBCUR_13280"/>
<evidence type="ECO:0000256" key="4">
    <source>
        <dbReference type="ARBA" id="ARBA00023270"/>
    </source>
</evidence>
<gene>
    <name evidence="7" type="primary">deoC2</name>
    <name evidence="6" type="synonym">deoC</name>
    <name evidence="7" type="ORF">MBCUR_13280</name>
</gene>
<feature type="active site" description="Schiff-base intermediate with acetaldehyde" evidence="6">
    <location>
        <position position="163"/>
    </location>
</feature>
<evidence type="ECO:0000256" key="1">
    <source>
        <dbReference type="ARBA" id="ARBA00010936"/>
    </source>
</evidence>
<dbReference type="HAMAP" id="MF_00114">
    <property type="entry name" value="DeoC_type1"/>
    <property type="match status" value="1"/>
</dbReference>
<feature type="active site" description="Proton donor/acceptor" evidence="6">
    <location>
        <position position="192"/>
    </location>
</feature>
<comment type="similarity">
    <text evidence="1 6">Belongs to the DeoC/FbaB aldolase family. DeoC type 1 subfamily.</text>
</comment>
<dbReference type="UniPathway" id="UPA00002">
    <property type="reaction ID" value="UER00468"/>
</dbReference>
<sequence>MKNFKSIEELGKVIESTYLKNNGTIENIDKLINDAIDYGFYSVVVSPYYVEYAKNKLKNKNIKVGTVIGFPLGYNKSTVKEFEAKNAIENGVDEIDVVLNISAIKTKDYDTIKDEIEKIINISKNKKEKDITVKTIIETGLLEKNEMIEISQIASELGVDFIKTSTGFNNVPGAKATDIRRIRRVNPNIKIKASGGINNYKTAFRLLSAGADRLGTSSAVEIIEEFKKITDNYDEHQGKSGLI</sequence>
<dbReference type="RefSeq" id="WP_067091811.1">
    <property type="nucleotide sequence ID" value="NZ_LWMV01000181.1"/>
</dbReference>
<proteinExistence type="inferred from homology"/>
<keyword evidence="3 6" id="KW-0456">Lyase</keyword>
<dbReference type="EC" id="4.1.2.4" evidence="6"/>
<dbReference type="GO" id="GO:0006018">
    <property type="term" value="P:2-deoxyribose 1-phosphate catabolic process"/>
    <property type="evidence" value="ECO:0007669"/>
    <property type="project" value="UniProtKB-UniRule"/>
</dbReference>
<keyword evidence="4 6" id="KW-0704">Schiff base</keyword>
<keyword evidence="8" id="KW-1185">Reference proteome</keyword>
<dbReference type="Gene3D" id="3.20.20.70">
    <property type="entry name" value="Aldolase class I"/>
    <property type="match status" value="1"/>
</dbReference>
<evidence type="ECO:0000256" key="6">
    <source>
        <dbReference type="HAMAP-Rule" id="MF_00114"/>
    </source>
</evidence>
<evidence type="ECO:0000256" key="2">
    <source>
        <dbReference type="ARBA" id="ARBA00022490"/>
    </source>
</evidence>
<dbReference type="CDD" id="cd00959">
    <property type="entry name" value="DeoC"/>
    <property type="match status" value="1"/>
</dbReference>
<evidence type="ECO:0000313" key="8">
    <source>
        <dbReference type="Proteomes" id="UP000077245"/>
    </source>
</evidence>
<dbReference type="SUPFAM" id="SSF51569">
    <property type="entry name" value="Aldolase"/>
    <property type="match status" value="1"/>
</dbReference>
<protein>
    <recommendedName>
        <fullName evidence="6">Deoxyribose-phosphate aldolase</fullName>
        <shortName evidence="6">DERA</shortName>
        <ecNumber evidence="6">4.1.2.4</ecNumber>
    </recommendedName>
    <alternativeName>
        <fullName evidence="6">2-deoxy-D-ribose 5-phosphate aldolase</fullName>
    </alternativeName>
    <alternativeName>
        <fullName evidence="6">Phosphodeoxyriboaldolase</fullName>
        <shortName evidence="6">Deoxyriboaldolase</shortName>
    </alternativeName>
</protein>
<comment type="catalytic activity">
    <reaction evidence="5 6">
        <text>2-deoxy-D-ribose 5-phosphate = D-glyceraldehyde 3-phosphate + acetaldehyde</text>
        <dbReference type="Rhea" id="RHEA:12821"/>
        <dbReference type="ChEBI" id="CHEBI:15343"/>
        <dbReference type="ChEBI" id="CHEBI:59776"/>
        <dbReference type="ChEBI" id="CHEBI:62877"/>
        <dbReference type="EC" id="4.1.2.4"/>
    </reaction>
</comment>
<dbReference type="InterPro" id="IPR013785">
    <property type="entry name" value="Aldolase_TIM"/>
</dbReference>
<dbReference type="PANTHER" id="PTHR10889">
    <property type="entry name" value="DEOXYRIBOSE-PHOSPHATE ALDOLASE"/>
    <property type="match status" value="1"/>
</dbReference>
<comment type="subcellular location">
    <subcellularLocation>
        <location evidence="6">Cytoplasm</location>
    </subcellularLocation>
</comment>
<dbReference type="GO" id="GO:0009264">
    <property type="term" value="P:deoxyribonucleotide catabolic process"/>
    <property type="evidence" value="ECO:0007669"/>
    <property type="project" value="UniProtKB-UniRule"/>
</dbReference>
<dbReference type="InterPro" id="IPR028581">
    <property type="entry name" value="DeoC_typeI"/>
</dbReference>
<comment type="pathway">
    <text evidence="6">Carbohydrate degradation; 2-deoxy-D-ribose 1-phosphate degradation; D-glyceraldehyde 3-phosphate and acetaldehyde from 2-deoxy-alpha-D-ribose 1-phosphate: step 2/2.</text>
</comment>
<dbReference type="Pfam" id="PF01791">
    <property type="entry name" value="DeoC"/>
    <property type="match status" value="1"/>
</dbReference>
<evidence type="ECO:0000256" key="5">
    <source>
        <dbReference type="ARBA" id="ARBA00048791"/>
    </source>
</evidence>
<dbReference type="PANTHER" id="PTHR10889:SF1">
    <property type="entry name" value="DEOXYRIBOSE-PHOSPHATE ALDOLASE"/>
    <property type="match status" value="1"/>
</dbReference>
<dbReference type="InterPro" id="IPR002915">
    <property type="entry name" value="DeoC/FbaB/LacD_aldolase"/>
</dbReference>
<organism evidence="7 8">
    <name type="scientific">Methanobrevibacter curvatus</name>
    <dbReference type="NCBI Taxonomy" id="49547"/>
    <lineage>
        <taxon>Archaea</taxon>
        <taxon>Methanobacteriati</taxon>
        <taxon>Methanobacteriota</taxon>
        <taxon>Methanomada group</taxon>
        <taxon>Methanobacteria</taxon>
        <taxon>Methanobacteriales</taxon>
        <taxon>Methanobacteriaceae</taxon>
        <taxon>Methanobrevibacter</taxon>
    </lineage>
</organism>
<name>A0A166A9C8_9EURY</name>
<dbReference type="InterPro" id="IPR011343">
    <property type="entry name" value="DeoC"/>
</dbReference>
<dbReference type="PATRIC" id="fig|49547.3.peg.1421"/>
<evidence type="ECO:0000256" key="3">
    <source>
        <dbReference type="ARBA" id="ARBA00023239"/>
    </source>
</evidence>
<evidence type="ECO:0000313" key="7">
    <source>
        <dbReference type="EMBL" id="KZX11741.1"/>
    </source>
</evidence>
<dbReference type="PIRSF" id="PIRSF001357">
    <property type="entry name" value="DeoC"/>
    <property type="match status" value="1"/>
</dbReference>
<dbReference type="EMBL" id="LWMV01000181">
    <property type="protein sequence ID" value="KZX11741.1"/>
    <property type="molecule type" value="Genomic_DNA"/>
</dbReference>